<dbReference type="OrthoDB" id="4269629at2"/>
<dbReference type="SUPFAM" id="SSF53474">
    <property type="entry name" value="alpha/beta-Hydrolases"/>
    <property type="match status" value="1"/>
</dbReference>
<gene>
    <name evidence="4" type="ORF">D3872_13935</name>
</gene>
<feature type="domain" description="Peptidase S9 prolyl oligopeptidase catalytic" evidence="3">
    <location>
        <begin position="455"/>
        <end position="669"/>
    </location>
</feature>
<reference evidence="4 5" key="1">
    <citation type="submission" date="2018-09" db="EMBL/GenBank/DDBJ databases">
        <authorList>
            <person name="Zhu H."/>
        </authorList>
    </citation>
    <scope>NUCLEOTIDE SEQUENCE [LARGE SCALE GENOMIC DNA]</scope>
    <source>
        <strain evidence="4 5">K1S02-61</strain>
    </source>
</reference>
<accession>A0A418XRR4</accession>
<dbReference type="PANTHER" id="PTHR42776">
    <property type="entry name" value="SERINE PEPTIDASE S9 FAMILY MEMBER"/>
    <property type="match status" value="1"/>
</dbReference>
<keyword evidence="2" id="KW-0732">Signal</keyword>
<proteinExistence type="predicted"/>
<evidence type="ECO:0000256" key="2">
    <source>
        <dbReference type="SAM" id="SignalP"/>
    </source>
</evidence>
<feature type="signal peptide" evidence="2">
    <location>
        <begin position="1"/>
        <end position="24"/>
    </location>
</feature>
<dbReference type="SUPFAM" id="SSF50993">
    <property type="entry name" value="Peptidase/esterase 'gauge' domain"/>
    <property type="match status" value="1"/>
</dbReference>
<evidence type="ECO:0000256" key="1">
    <source>
        <dbReference type="ARBA" id="ARBA00022801"/>
    </source>
</evidence>
<dbReference type="GO" id="GO:0004252">
    <property type="term" value="F:serine-type endopeptidase activity"/>
    <property type="evidence" value="ECO:0007669"/>
    <property type="project" value="TreeGrafter"/>
</dbReference>
<comment type="caution">
    <text evidence="4">The sequence shown here is derived from an EMBL/GenBank/DDBJ whole genome shotgun (WGS) entry which is preliminary data.</text>
</comment>
<dbReference type="EMBL" id="QYUP01000119">
    <property type="protein sequence ID" value="RJG15227.1"/>
    <property type="molecule type" value="Genomic_DNA"/>
</dbReference>
<dbReference type="Gene3D" id="3.40.50.1820">
    <property type="entry name" value="alpha/beta hydrolase"/>
    <property type="match status" value="1"/>
</dbReference>
<evidence type="ECO:0000313" key="4">
    <source>
        <dbReference type="EMBL" id="RJG15227.1"/>
    </source>
</evidence>
<dbReference type="AlphaFoldDB" id="A0A418XRR4"/>
<dbReference type="Pfam" id="PF00326">
    <property type="entry name" value="Peptidase_S9"/>
    <property type="match status" value="1"/>
</dbReference>
<evidence type="ECO:0000259" key="3">
    <source>
        <dbReference type="Pfam" id="PF00326"/>
    </source>
</evidence>
<dbReference type="GO" id="GO:0006508">
    <property type="term" value="P:proteolysis"/>
    <property type="evidence" value="ECO:0007669"/>
    <property type="project" value="InterPro"/>
</dbReference>
<dbReference type="Proteomes" id="UP000284006">
    <property type="component" value="Unassembled WGS sequence"/>
</dbReference>
<dbReference type="PANTHER" id="PTHR42776:SF27">
    <property type="entry name" value="DIPEPTIDYL PEPTIDASE FAMILY MEMBER 6"/>
    <property type="match status" value="1"/>
</dbReference>
<organism evidence="4 5">
    <name type="scientific">Massilia cavernae</name>
    <dbReference type="NCBI Taxonomy" id="2320864"/>
    <lineage>
        <taxon>Bacteria</taxon>
        <taxon>Pseudomonadati</taxon>
        <taxon>Pseudomonadota</taxon>
        <taxon>Betaproteobacteria</taxon>
        <taxon>Burkholderiales</taxon>
        <taxon>Oxalobacteraceae</taxon>
        <taxon>Telluria group</taxon>
        <taxon>Massilia</taxon>
    </lineage>
</organism>
<evidence type="ECO:0000313" key="5">
    <source>
        <dbReference type="Proteomes" id="UP000284006"/>
    </source>
</evidence>
<protein>
    <submittedName>
        <fullName evidence="4">S9 family peptidase</fullName>
    </submittedName>
</protein>
<dbReference type="InterPro" id="IPR001375">
    <property type="entry name" value="Peptidase_S9_cat"/>
</dbReference>
<keyword evidence="1" id="KW-0378">Hydrolase</keyword>
<name>A0A418XRR4_9BURK</name>
<dbReference type="InterPro" id="IPR029058">
    <property type="entry name" value="AB_hydrolase_fold"/>
</dbReference>
<dbReference type="RefSeq" id="WP_119811341.1">
    <property type="nucleotide sequence ID" value="NZ_QYUP01000119.1"/>
</dbReference>
<sequence length="676" mass="74531">MRTAFLLTVSAAVLALASLSAAHSQSPAPAAAPVPIEYFFDNPEFSSAALAPDARSLAVRFGGKGTRDRLAVVDLDKNAIKVVAQFQSADIGNFYWIDNERLVYDTNDKRLGPGARQFAPGLFAVNRDGSGFMQLIAVSDGPRDASRRTNTILRSDHYLVQQFGRQDSKSVYITNAKFGNGNNDEVEYINLMRLDTLTGRTEHVKRPGLVKGWTLDHKGEPRLATLVDKDIQTLMYRDPADGNWRKLASFNLYKDNENVFNPVAFGPDGTLYVSAWSSDDKSGLHTFDFATGRVSAQPVIKLADFDFSGSLVTSRDKLLGVRYLSDARATAWFGPDMKALQAKVDALLPSTVNLLDVAARAETPWVLVTSYSDVQPTTIALFNAETGKLNKVGDFHERIVASQMASQELVRYKTRDGMDIPAWLTIPKGGKRKDLPMVVLVHGGPHVRGGEWGWKSDVQFLASRGYAVLEPEFRGSKGYGERHFRAGWKQWGLAMQNDIADGTRWAIAQGIADPKRICIAGASYGGYATLMGLVNDPDLYKCGINWIGVTDINLLFTGHGSAIDDAGQTYKQYGMPVLIGDPKEDAARFKATSPLEQAARIKQPLLMAYGGVDQRVPHYHGRKFYDAVKPGNPDVELIVYDDEGHGWTQPKTRVDFWSRVEKFLDRHIGPSGTQSK</sequence>
<keyword evidence="5" id="KW-1185">Reference proteome</keyword>
<feature type="chain" id="PRO_5019098734" evidence="2">
    <location>
        <begin position="25"/>
        <end position="676"/>
    </location>
</feature>